<dbReference type="InterPro" id="IPR016166">
    <property type="entry name" value="FAD-bd_PCMH"/>
</dbReference>
<dbReference type="InterPro" id="IPR006094">
    <property type="entry name" value="Oxid_FAD_bind_N"/>
</dbReference>
<accession>A0AAF0W4L5</accession>
<dbReference type="SUPFAM" id="SSF55103">
    <property type="entry name" value="FAD-linked oxidases, C-terminal domain"/>
    <property type="match status" value="1"/>
</dbReference>
<dbReference type="InterPro" id="IPR036318">
    <property type="entry name" value="FAD-bd_PCMH-like_sf"/>
</dbReference>
<protein>
    <recommendedName>
        <fullName evidence="3">cytokinin dehydrogenase</fullName>
        <ecNumber evidence="3">1.5.99.12</ecNumber>
    </recommendedName>
</protein>
<evidence type="ECO:0000256" key="1">
    <source>
        <dbReference type="ARBA" id="ARBA00001974"/>
    </source>
</evidence>
<comment type="similarity">
    <text evidence="2">Belongs to the oxygen-dependent FAD-linked oxidoreductase family.</text>
</comment>
<evidence type="ECO:0000256" key="5">
    <source>
        <dbReference type="ARBA" id="ARBA00022827"/>
    </source>
</evidence>
<reference evidence="9" key="2">
    <citation type="submission" date="2022-03" db="EMBL/GenBank/DDBJ databases">
        <title>Draft title - Genomic analysis of global carrot germplasm unveils the trajectory of domestication and the origin of high carotenoid orange carrot.</title>
        <authorList>
            <person name="Iorizzo M."/>
            <person name="Ellison S."/>
            <person name="Senalik D."/>
            <person name="Macko-Podgorni A."/>
            <person name="Grzebelus D."/>
            <person name="Bostan H."/>
            <person name="Rolling W."/>
            <person name="Curaba J."/>
            <person name="Simon P."/>
        </authorList>
    </citation>
    <scope>NUCLEOTIDE SEQUENCE</scope>
    <source>
        <tissue evidence="9">Leaf</tissue>
    </source>
</reference>
<dbReference type="Gene3D" id="3.40.462.10">
    <property type="entry name" value="FAD-linked oxidases, C-terminal domain"/>
    <property type="match status" value="1"/>
</dbReference>
<dbReference type="Proteomes" id="UP000077755">
    <property type="component" value="Chromosome 1"/>
</dbReference>
<dbReference type="InterPro" id="IPR015345">
    <property type="entry name" value="Cytokinin_DH_FAD/cytokin-bd"/>
</dbReference>
<dbReference type="InterPro" id="IPR016164">
    <property type="entry name" value="FAD-linked_Oxase-like_C"/>
</dbReference>
<evidence type="ECO:0000259" key="8">
    <source>
        <dbReference type="PROSITE" id="PS51387"/>
    </source>
</evidence>
<dbReference type="GO" id="GO:0019139">
    <property type="term" value="F:cytokinin dehydrogenase activity"/>
    <property type="evidence" value="ECO:0007669"/>
    <property type="project" value="UniProtKB-EC"/>
</dbReference>
<dbReference type="PROSITE" id="PS51387">
    <property type="entry name" value="FAD_PCMH"/>
    <property type="match status" value="1"/>
</dbReference>
<comment type="catalytic activity">
    <reaction evidence="7">
        <text>N(6)-dimethylallyladenine + A + H2O = 3-methyl-2-butenal + adenine + AH2</text>
        <dbReference type="Rhea" id="RHEA:13625"/>
        <dbReference type="ChEBI" id="CHEBI:13193"/>
        <dbReference type="ChEBI" id="CHEBI:15377"/>
        <dbReference type="ChEBI" id="CHEBI:15825"/>
        <dbReference type="ChEBI" id="CHEBI:16708"/>
        <dbReference type="ChEBI" id="CHEBI:17499"/>
        <dbReference type="ChEBI" id="CHEBI:17660"/>
        <dbReference type="EC" id="1.5.99.12"/>
    </reaction>
</comment>
<dbReference type="PANTHER" id="PTHR13878:SF112">
    <property type="entry name" value="CYTOKININ DEHYDROGENASE 7"/>
    <property type="match status" value="1"/>
</dbReference>
<evidence type="ECO:0000256" key="7">
    <source>
        <dbReference type="ARBA" id="ARBA00048224"/>
    </source>
</evidence>
<evidence type="ECO:0000256" key="3">
    <source>
        <dbReference type="ARBA" id="ARBA00011928"/>
    </source>
</evidence>
<keyword evidence="5" id="KW-0274">FAD</keyword>
<dbReference type="Gene3D" id="3.30.43.10">
    <property type="entry name" value="Uridine Diphospho-n-acetylenolpyruvylglucosamine Reductase, domain 2"/>
    <property type="match status" value="1"/>
</dbReference>
<comment type="cofactor">
    <cofactor evidence="1">
        <name>FAD</name>
        <dbReference type="ChEBI" id="CHEBI:57692"/>
    </cofactor>
</comment>
<evidence type="ECO:0000256" key="4">
    <source>
        <dbReference type="ARBA" id="ARBA00022630"/>
    </source>
</evidence>
<keyword evidence="6" id="KW-0560">Oxidoreductase</keyword>
<name>A0AAF0W4L5_DAUCS</name>
<dbReference type="KEGG" id="dcr:108201369"/>
<dbReference type="GO" id="GO:0009690">
    <property type="term" value="P:cytokinin metabolic process"/>
    <property type="evidence" value="ECO:0007669"/>
    <property type="project" value="InterPro"/>
</dbReference>
<gene>
    <name evidence="9" type="ORF">DCAR_0100637</name>
</gene>
<dbReference type="EC" id="1.5.99.12" evidence="3"/>
<sequence>MIAYLEYLLQENQPETMAESDEIPLLSAIDLRGTIEHNSPLAATDFGGMQNTKPLAFIHPAGSDDISKIIRHAGRFSSMTVAARGNGHSINGQAMSNNGLVVNMKTIKKICVKRINFRGNATYVVDVGGGALWEEVLKRCVLEHGLAPRSWTDYLGLTVGGTLSNGGVSGQAFRHGPQTSNVIEMEVVTGNGEVVICSENQSSDVFYSVLGGLGQFGVITRARVLLQPAPELVRWIRLVYSNFDEYTNDAEFLVSRSESDESFDYVEGFVFTNNDDPVNGWQSVPLNSDQIFDPTLVPCYAGPVLYCLEVALHYSKSDEPSAVDMVVERLVGRLSFVEGLRYERELSYMEFLLRVKRDEQQARANGIWDAPHPWLNLFVSKTDIAAFNHLIFNQILSHGIGGPMLVYPLLRSKWDNRTSAVLPEGEVFYLVALLRFTLPYPKGPPVEELISQNDEIINRCIRNGFDFKLYFPHYNSEEGWKQHFGNQWSRFVERKAKYDPKAILAPGQKIFRRNRRES</sequence>
<proteinExistence type="inferred from homology"/>
<evidence type="ECO:0000256" key="2">
    <source>
        <dbReference type="ARBA" id="ARBA00005466"/>
    </source>
</evidence>
<organism evidence="9 10">
    <name type="scientific">Daucus carota subsp. sativus</name>
    <name type="common">Carrot</name>
    <dbReference type="NCBI Taxonomy" id="79200"/>
    <lineage>
        <taxon>Eukaryota</taxon>
        <taxon>Viridiplantae</taxon>
        <taxon>Streptophyta</taxon>
        <taxon>Embryophyta</taxon>
        <taxon>Tracheophyta</taxon>
        <taxon>Spermatophyta</taxon>
        <taxon>Magnoliopsida</taxon>
        <taxon>eudicotyledons</taxon>
        <taxon>Gunneridae</taxon>
        <taxon>Pentapetalae</taxon>
        <taxon>asterids</taxon>
        <taxon>campanulids</taxon>
        <taxon>Apiales</taxon>
        <taxon>Apiaceae</taxon>
        <taxon>Apioideae</taxon>
        <taxon>Scandiceae</taxon>
        <taxon>Daucinae</taxon>
        <taxon>Daucus</taxon>
        <taxon>Daucus sect. Daucus</taxon>
    </lineage>
</organism>
<dbReference type="Pfam" id="PF01565">
    <property type="entry name" value="FAD_binding_4"/>
    <property type="match status" value="1"/>
</dbReference>
<dbReference type="InterPro" id="IPR016169">
    <property type="entry name" value="FAD-bd_PCMH_sub2"/>
</dbReference>
<reference evidence="9" key="1">
    <citation type="journal article" date="2016" name="Nat. Genet.">
        <title>A high-quality carrot genome assembly provides new insights into carotenoid accumulation and asterid genome evolution.</title>
        <authorList>
            <person name="Iorizzo M."/>
            <person name="Ellison S."/>
            <person name="Senalik D."/>
            <person name="Zeng P."/>
            <person name="Satapoomin P."/>
            <person name="Huang J."/>
            <person name="Bowman M."/>
            <person name="Iovene M."/>
            <person name="Sanseverino W."/>
            <person name="Cavagnaro P."/>
            <person name="Yildiz M."/>
            <person name="Macko-Podgorni A."/>
            <person name="Moranska E."/>
            <person name="Grzebelus E."/>
            <person name="Grzebelus D."/>
            <person name="Ashrafi H."/>
            <person name="Zheng Z."/>
            <person name="Cheng S."/>
            <person name="Spooner D."/>
            <person name="Van Deynze A."/>
            <person name="Simon P."/>
        </authorList>
    </citation>
    <scope>NUCLEOTIDE SEQUENCE</scope>
    <source>
        <tissue evidence="9">Leaf</tissue>
    </source>
</reference>
<keyword evidence="10" id="KW-1185">Reference proteome</keyword>
<dbReference type="Gene3D" id="3.30.465.10">
    <property type="match status" value="1"/>
</dbReference>
<dbReference type="GO" id="GO:0071949">
    <property type="term" value="F:FAD binding"/>
    <property type="evidence" value="ECO:0007669"/>
    <property type="project" value="InterPro"/>
</dbReference>
<dbReference type="AlphaFoldDB" id="A0AAF0W4L5"/>
<dbReference type="InterPro" id="IPR016170">
    <property type="entry name" value="Cytok_DH_C_sf"/>
</dbReference>
<dbReference type="InterPro" id="IPR050432">
    <property type="entry name" value="FAD-linked_Oxidoreductases_BP"/>
</dbReference>
<evidence type="ECO:0000256" key="6">
    <source>
        <dbReference type="ARBA" id="ARBA00023002"/>
    </source>
</evidence>
<dbReference type="InterPro" id="IPR016167">
    <property type="entry name" value="FAD-bd_PCMH_sub1"/>
</dbReference>
<dbReference type="PANTHER" id="PTHR13878">
    <property type="entry name" value="GULONOLACTONE OXIDASE"/>
    <property type="match status" value="1"/>
</dbReference>
<dbReference type="SUPFAM" id="SSF56176">
    <property type="entry name" value="FAD-binding/transporter-associated domain-like"/>
    <property type="match status" value="1"/>
</dbReference>
<dbReference type="EMBL" id="CP093343">
    <property type="protein sequence ID" value="WOG81488.1"/>
    <property type="molecule type" value="Genomic_DNA"/>
</dbReference>
<evidence type="ECO:0000313" key="9">
    <source>
        <dbReference type="EMBL" id="WOG81488.1"/>
    </source>
</evidence>
<feature type="domain" description="FAD-binding PCMH-type" evidence="8">
    <location>
        <begin position="50"/>
        <end position="229"/>
    </location>
</feature>
<evidence type="ECO:0000313" key="10">
    <source>
        <dbReference type="Proteomes" id="UP000077755"/>
    </source>
</evidence>
<dbReference type="Pfam" id="PF09265">
    <property type="entry name" value="Cytokin-bind"/>
    <property type="match status" value="1"/>
</dbReference>
<keyword evidence="4" id="KW-0285">Flavoprotein</keyword>